<dbReference type="Pfam" id="PF00884">
    <property type="entry name" value="Sulfatase"/>
    <property type="match status" value="1"/>
</dbReference>
<proteinExistence type="inferred from homology"/>
<name>A0A940DRH3_9BACT</name>
<reference evidence="9" key="2">
    <citation type="journal article" date="2021" name="PeerJ">
        <title>Extensive microbial diversity within the chicken gut microbiome revealed by metagenomics and culture.</title>
        <authorList>
            <person name="Gilroy R."/>
            <person name="Ravi A."/>
            <person name="Getino M."/>
            <person name="Pursley I."/>
            <person name="Horton D.L."/>
            <person name="Alikhan N.F."/>
            <person name="Baker D."/>
            <person name="Gharbi K."/>
            <person name="Hall N."/>
            <person name="Watson M."/>
            <person name="Adriaenssens E.M."/>
            <person name="Foster-Nyarko E."/>
            <person name="Jarju S."/>
            <person name="Secka A."/>
            <person name="Antonio M."/>
            <person name="Oren A."/>
            <person name="Chaudhuri R.R."/>
            <person name="La Ragione R."/>
            <person name="Hildebrand F."/>
            <person name="Pallen M.J."/>
        </authorList>
    </citation>
    <scope>NUCLEOTIDE SEQUENCE</scope>
    <source>
        <strain evidence="9">G3-8215</strain>
    </source>
</reference>
<evidence type="ECO:0000256" key="3">
    <source>
        <dbReference type="ARBA" id="ARBA00022723"/>
    </source>
</evidence>
<dbReference type="Gene3D" id="3.30.1120.10">
    <property type="match status" value="1"/>
</dbReference>
<dbReference type="CDD" id="cd16144">
    <property type="entry name" value="ARS_like"/>
    <property type="match status" value="1"/>
</dbReference>
<gene>
    <name evidence="9" type="ORF">IAB75_06110</name>
</gene>
<dbReference type="InterPro" id="IPR000917">
    <property type="entry name" value="Sulfatase_N"/>
</dbReference>
<keyword evidence="6" id="KW-0106">Calcium</keyword>
<protein>
    <submittedName>
        <fullName evidence="9">Sulfatase</fullName>
    </submittedName>
</protein>
<comment type="similarity">
    <text evidence="2">Belongs to the sulfatase family.</text>
</comment>
<keyword evidence="4" id="KW-0732">Signal</keyword>
<dbReference type="SUPFAM" id="SSF53649">
    <property type="entry name" value="Alkaline phosphatase-like"/>
    <property type="match status" value="1"/>
</dbReference>
<dbReference type="FunFam" id="3.40.720.10:FF:000101">
    <property type="entry name" value="Secreted sulfatase ydeN"/>
    <property type="match status" value="1"/>
</dbReference>
<evidence type="ECO:0000256" key="4">
    <source>
        <dbReference type="ARBA" id="ARBA00022729"/>
    </source>
</evidence>
<evidence type="ECO:0000256" key="5">
    <source>
        <dbReference type="ARBA" id="ARBA00022801"/>
    </source>
</evidence>
<keyword evidence="3" id="KW-0479">Metal-binding</keyword>
<dbReference type="InterPro" id="IPR017850">
    <property type="entry name" value="Alkaline_phosphatase_core_sf"/>
</dbReference>
<dbReference type="GO" id="GO:0046872">
    <property type="term" value="F:metal ion binding"/>
    <property type="evidence" value="ECO:0007669"/>
    <property type="project" value="UniProtKB-KW"/>
</dbReference>
<dbReference type="PANTHER" id="PTHR42693:SF42">
    <property type="entry name" value="ARYLSULFATASE G"/>
    <property type="match status" value="1"/>
</dbReference>
<evidence type="ECO:0000313" key="9">
    <source>
        <dbReference type="EMBL" id="MBO8483672.1"/>
    </source>
</evidence>
<comment type="cofactor">
    <cofactor evidence="1">
        <name>Ca(2+)</name>
        <dbReference type="ChEBI" id="CHEBI:29108"/>
    </cofactor>
</comment>
<dbReference type="AlphaFoldDB" id="A0A940DRH3"/>
<dbReference type="EMBL" id="JADILV010000041">
    <property type="protein sequence ID" value="MBO8483672.1"/>
    <property type="molecule type" value="Genomic_DNA"/>
</dbReference>
<evidence type="ECO:0000256" key="6">
    <source>
        <dbReference type="ARBA" id="ARBA00022837"/>
    </source>
</evidence>
<dbReference type="GO" id="GO:0004065">
    <property type="term" value="F:arylsulfatase activity"/>
    <property type="evidence" value="ECO:0007669"/>
    <property type="project" value="TreeGrafter"/>
</dbReference>
<dbReference type="PROSITE" id="PS00523">
    <property type="entry name" value="SULFATASE_1"/>
    <property type="match status" value="1"/>
</dbReference>
<evidence type="ECO:0000313" key="10">
    <source>
        <dbReference type="Proteomes" id="UP000725002"/>
    </source>
</evidence>
<evidence type="ECO:0000256" key="2">
    <source>
        <dbReference type="ARBA" id="ARBA00008779"/>
    </source>
</evidence>
<dbReference type="InterPro" id="IPR024607">
    <property type="entry name" value="Sulfatase_CS"/>
</dbReference>
<dbReference type="InterPro" id="IPR050738">
    <property type="entry name" value="Sulfatase"/>
</dbReference>
<dbReference type="Gene3D" id="3.40.720.10">
    <property type="entry name" value="Alkaline Phosphatase, subunit A"/>
    <property type="match status" value="1"/>
</dbReference>
<evidence type="ECO:0000259" key="8">
    <source>
        <dbReference type="Pfam" id="PF00884"/>
    </source>
</evidence>
<evidence type="ECO:0000256" key="1">
    <source>
        <dbReference type="ARBA" id="ARBA00001913"/>
    </source>
</evidence>
<keyword evidence="5" id="KW-0378">Hydrolase</keyword>
<dbReference type="Proteomes" id="UP000725002">
    <property type="component" value="Unassembled WGS sequence"/>
</dbReference>
<sequence>MNRKFVAFLGIVPAAAGAGTDAWGGNPAPGYDDRPNIIFFLVDDMGWQDTSVPFWTEKTFYNERYETPNMERLARQGVMFTQAYASSVSSPTRCSIMTGSNAARHRVTNWTLEKGVKTDASSDVLSLPEWNYNGISQVPGTENTYLCTSFVQLLKDSGYHTVHCGKAHWGAIDTPGENPCHFGFEENITGSAAGGVATYLSERNYGHDDSGEPVSLFAVEGMEKYWKTGTFLTEALTQEALCALDKAKAYRQPFYLYMSHYAVHVPIDRDARFFDKYKRKGLSDKEAAYASLIEGMDKSLGDIMDWLDENGEADNTIIIFMGDNGGYATGLGWRDAPLYTQNYPLKCGKGSAYEGGIREPMIVCWPGVTAGGTRCDSYVMAEDIYPSILEMAGVKRYSVPQIIDGRSFVPLLDGSGDPSRGRDLFWNFPNIWGETGPGIGSTCTVRSGDWKLVYFYETGVKELYNIADDIGEEHNLAPERPDLVRKLSSRLGKYLRKADAQRPSFKATGLPCPWPDEVGMSVPDKVQELVAGPFVFQENA</sequence>
<accession>A0A940DRH3</accession>
<dbReference type="PANTHER" id="PTHR42693">
    <property type="entry name" value="ARYLSULFATASE FAMILY MEMBER"/>
    <property type="match status" value="1"/>
</dbReference>
<comment type="caution">
    <text evidence="9">The sequence shown here is derived from an EMBL/GenBank/DDBJ whole genome shotgun (WGS) entry which is preliminary data.</text>
</comment>
<reference evidence="9" key="1">
    <citation type="submission" date="2020-10" db="EMBL/GenBank/DDBJ databases">
        <authorList>
            <person name="Gilroy R."/>
        </authorList>
    </citation>
    <scope>NUCLEOTIDE SEQUENCE</scope>
    <source>
        <strain evidence="9">G3-8215</strain>
    </source>
</reference>
<evidence type="ECO:0000256" key="7">
    <source>
        <dbReference type="PIRSR" id="PIRSR600917-52"/>
    </source>
</evidence>
<organism evidence="9 10">
    <name type="scientific">Candidatus Cryptobacteroides avicola</name>
    <dbReference type="NCBI Taxonomy" id="2840757"/>
    <lineage>
        <taxon>Bacteria</taxon>
        <taxon>Pseudomonadati</taxon>
        <taxon>Bacteroidota</taxon>
        <taxon>Bacteroidia</taxon>
        <taxon>Bacteroidales</taxon>
        <taxon>Candidatus Cryptobacteroides</taxon>
    </lineage>
</organism>
<feature type="modified residue" description="3-oxoalanine (Ser)" evidence="7">
    <location>
        <position position="89"/>
    </location>
</feature>
<feature type="domain" description="Sulfatase N-terminal" evidence="8">
    <location>
        <begin position="35"/>
        <end position="394"/>
    </location>
</feature>
<comment type="PTM">
    <text evidence="7">The conversion to 3-oxoalanine (also known as C-formylglycine, FGly), of a serine or cysteine residue in prokaryotes and of a cysteine residue in eukaryotes, is critical for catalytic activity.</text>
</comment>